<dbReference type="GO" id="GO:0008270">
    <property type="term" value="F:zinc ion binding"/>
    <property type="evidence" value="ECO:0007669"/>
    <property type="project" value="UniProtKB-KW"/>
</dbReference>
<dbReference type="PROSITE" id="PS00028">
    <property type="entry name" value="ZINC_FINGER_C2H2_1"/>
    <property type="match status" value="2"/>
</dbReference>
<feature type="compositionally biased region" description="Basic and acidic residues" evidence="11">
    <location>
        <begin position="347"/>
        <end position="362"/>
    </location>
</feature>
<feature type="region of interest" description="Disordered" evidence="11">
    <location>
        <begin position="747"/>
        <end position="770"/>
    </location>
</feature>
<evidence type="ECO:0000256" key="2">
    <source>
        <dbReference type="ARBA" id="ARBA00022723"/>
    </source>
</evidence>
<dbReference type="PANTHER" id="PTHR24406">
    <property type="entry name" value="TRANSCRIPTIONAL REPRESSOR CTCFL-RELATED"/>
    <property type="match status" value="1"/>
</dbReference>
<dbReference type="InterPro" id="IPR050888">
    <property type="entry name" value="ZnF_C2H2-type_TF"/>
</dbReference>
<dbReference type="GO" id="GO:0006355">
    <property type="term" value="P:regulation of DNA-templated transcription"/>
    <property type="evidence" value="ECO:0007669"/>
    <property type="project" value="InterPro"/>
</dbReference>
<dbReference type="OrthoDB" id="5399138at2759"/>
<dbReference type="CDD" id="cd00086">
    <property type="entry name" value="homeodomain"/>
    <property type="match status" value="1"/>
</dbReference>
<protein>
    <recommendedName>
        <fullName evidence="16">Homeobox domain-containing protein</fullName>
    </recommendedName>
</protein>
<sequence>MDDIPTDNELNALLGGAAPTDADLGLLDWTPTFEFDDAVFGTDGDALQHGSTVAGSLGFHASTTGALPPPQSTYITGTSFMDTVPSSLLCDPSYGGAPYSTPMDVSWPAHSGQVFVPSLWGASPSFTIQKTNTMPSSFQNPGLTASQLLYEDGEVSSDIGKKKKKKRRRLPESSKKLLEASFVRHKDNPYVTLEEAEGLAIQTGLSVKQIRTYFANQRARKLPPAPHIDNPSSKGERSRSPSNHESPKIAAMDTPSADTTQQGPMERFLSSSPEDEGISEEAVRRAAESMDTTISIPSPTKRRRLYSKADAMSVSDAAYSSNSGGSSSSHASVDSANSRGPRRGRMRRQEPTEKSFDSIMRKPTDPHKLYQCTFCTREFAQKYDWRRHEESVHFPQQEWICMPDGPTYTSPKECGARCVFCDEKDPLPGHLESHHTAHCIAAPRPQRTFLRKDKLIQHLIQVHRSGQLSKATRTWCRPVERTVTLMCGFCGQILSDWASRVDHMASHFIEGITMEMWLIHPGGIWAIDFNKVDLSNYQPQPSPEGDFQCKICHDCFVGVIQIILHHRQVHGIFSEDDRKFTHIFKTPSGRNPPLLNRELIDLARMRFAVETTEMDSADPRFRRPAPLSSPPQERVERTKNRRSRTFNSTPLPPLVPVPGPTLSPDGHANIVRASSQSLVSTPHANWTGSTVMRSTTSASLLSDYQVDKIRRNRSGLSNVTTPAQGIFHSLEQLPPDSMAIIDDTQPFAHPLPEQSQNPNLAGTQSDSSDFVPQNRRLSLLSNPAILPEALISGRTGNPHDEPRPRPMIQTASLPIGSGTGAAHFFVPFRRPGTQANIDVGTSSSPLSVGGRGEMQMDVSDSSCGAGISGGGVKEYYSLGLGALLEEVRRGENGIG</sequence>
<dbReference type="GO" id="GO:0005634">
    <property type="term" value="C:nucleus"/>
    <property type="evidence" value="ECO:0007669"/>
    <property type="project" value="UniProtKB-SubCell"/>
</dbReference>
<evidence type="ECO:0000256" key="9">
    <source>
        <dbReference type="PROSITE-ProRule" id="PRU00042"/>
    </source>
</evidence>
<dbReference type="Pfam" id="PF13894">
    <property type="entry name" value="zf-C2H2_4"/>
    <property type="match status" value="1"/>
</dbReference>
<keyword evidence="6 10" id="KW-0238">DNA-binding</keyword>
<evidence type="ECO:0000256" key="3">
    <source>
        <dbReference type="ARBA" id="ARBA00022737"/>
    </source>
</evidence>
<feature type="domain" description="C2H2-type" evidence="13">
    <location>
        <begin position="370"/>
        <end position="398"/>
    </location>
</feature>
<dbReference type="InterPro" id="IPR008422">
    <property type="entry name" value="KN_HD"/>
</dbReference>
<keyword evidence="2" id="KW-0479">Metal-binding</keyword>
<feature type="region of interest" description="Disordered" evidence="11">
    <location>
        <begin position="317"/>
        <end position="362"/>
    </location>
</feature>
<dbReference type="Pfam" id="PF05920">
    <property type="entry name" value="Homeobox_KN"/>
    <property type="match status" value="1"/>
</dbReference>
<keyword evidence="8 10" id="KW-0539">Nucleus</keyword>
<evidence type="ECO:0000256" key="8">
    <source>
        <dbReference type="ARBA" id="ARBA00023242"/>
    </source>
</evidence>
<dbReference type="InterPro" id="IPR013087">
    <property type="entry name" value="Znf_C2H2_type"/>
</dbReference>
<reference evidence="15" key="1">
    <citation type="journal article" date="2020" name="Stud. Mycol.">
        <title>101 Dothideomycetes genomes: A test case for predicting lifestyles and emergence of pathogens.</title>
        <authorList>
            <person name="Haridas S."/>
            <person name="Albert R."/>
            <person name="Binder M."/>
            <person name="Bloem J."/>
            <person name="LaButti K."/>
            <person name="Salamov A."/>
            <person name="Andreopoulos B."/>
            <person name="Baker S."/>
            <person name="Barry K."/>
            <person name="Bills G."/>
            <person name="Bluhm B."/>
            <person name="Cannon C."/>
            <person name="Castanera R."/>
            <person name="Culley D."/>
            <person name="Daum C."/>
            <person name="Ezra D."/>
            <person name="Gonzalez J."/>
            <person name="Henrissat B."/>
            <person name="Kuo A."/>
            <person name="Liang C."/>
            <person name="Lipzen A."/>
            <person name="Lutzoni F."/>
            <person name="Magnuson J."/>
            <person name="Mondo S."/>
            <person name="Nolan M."/>
            <person name="Ohm R."/>
            <person name="Pangilinan J."/>
            <person name="Park H.-J."/>
            <person name="Ramirez L."/>
            <person name="Alfaro M."/>
            <person name="Sun H."/>
            <person name="Tritt A."/>
            <person name="Yoshinaga Y."/>
            <person name="Zwiers L.-H."/>
            <person name="Turgeon B."/>
            <person name="Goodwin S."/>
            <person name="Spatafora J."/>
            <person name="Crous P."/>
            <person name="Grigoriev I."/>
        </authorList>
    </citation>
    <scope>NUCLEOTIDE SEQUENCE [LARGE SCALE GENOMIC DNA]</scope>
    <source>
        <strain evidence="15">CBS 304.66</strain>
    </source>
</reference>
<gene>
    <name evidence="14" type="ORF">CC78DRAFT_576032</name>
</gene>
<dbReference type="Gene3D" id="1.10.10.60">
    <property type="entry name" value="Homeodomain-like"/>
    <property type="match status" value="1"/>
</dbReference>
<evidence type="ECO:0000256" key="1">
    <source>
        <dbReference type="ARBA" id="ARBA00004123"/>
    </source>
</evidence>
<evidence type="ECO:0000259" key="13">
    <source>
        <dbReference type="PROSITE" id="PS50157"/>
    </source>
</evidence>
<dbReference type="PROSITE" id="PS50071">
    <property type="entry name" value="HOMEOBOX_2"/>
    <property type="match status" value="1"/>
</dbReference>
<accession>A0A9P4KHW9</accession>
<dbReference type="GO" id="GO:0003677">
    <property type="term" value="F:DNA binding"/>
    <property type="evidence" value="ECO:0007669"/>
    <property type="project" value="UniProtKB-UniRule"/>
</dbReference>
<feature type="region of interest" description="Disordered" evidence="11">
    <location>
        <begin position="613"/>
        <end position="657"/>
    </location>
</feature>
<keyword evidence="5" id="KW-0862">Zinc</keyword>
<dbReference type="InterPro" id="IPR001356">
    <property type="entry name" value="HD"/>
</dbReference>
<dbReference type="PROSITE" id="PS50157">
    <property type="entry name" value="ZINC_FINGER_C2H2_2"/>
    <property type="match status" value="1"/>
</dbReference>
<evidence type="ECO:0000256" key="10">
    <source>
        <dbReference type="PROSITE-ProRule" id="PRU00108"/>
    </source>
</evidence>
<feature type="domain" description="Homeobox" evidence="12">
    <location>
        <begin position="161"/>
        <end position="224"/>
    </location>
</feature>
<keyword evidence="4 9" id="KW-0863">Zinc-finger</keyword>
<comment type="subcellular location">
    <subcellularLocation>
        <location evidence="1 10">Nucleus</location>
    </subcellularLocation>
</comment>
<feature type="region of interest" description="Disordered" evidence="11">
    <location>
        <begin position="218"/>
        <end position="305"/>
    </location>
</feature>
<dbReference type="AlphaFoldDB" id="A0A9P4KHW9"/>
<keyword evidence="7 10" id="KW-0371">Homeobox</keyword>
<evidence type="ECO:0000313" key="14">
    <source>
        <dbReference type="EMBL" id="KAF2268547.1"/>
    </source>
</evidence>
<feature type="compositionally biased region" description="Polar residues" evidence="11">
    <location>
        <begin position="753"/>
        <end position="770"/>
    </location>
</feature>
<evidence type="ECO:0000256" key="6">
    <source>
        <dbReference type="ARBA" id="ARBA00023125"/>
    </source>
</evidence>
<dbReference type="SMART" id="SM00389">
    <property type="entry name" value="HOX"/>
    <property type="match status" value="1"/>
</dbReference>
<proteinExistence type="predicted"/>
<keyword evidence="15" id="KW-1185">Reference proteome</keyword>
<keyword evidence="3" id="KW-0677">Repeat</keyword>
<name>A0A9P4KHW9_9PLEO</name>
<evidence type="ECO:0000256" key="11">
    <source>
        <dbReference type="SAM" id="MobiDB-lite"/>
    </source>
</evidence>
<evidence type="ECO:0000256" key="5">
    <source>
        <dbReference type="ARBA" id="ARBA00022833"/>
    </source>
</evidence>
<dbReference type="SUPFAM" id="SSF46689">
    <property type="entry name" value="Homeodomain-like"/>
    <property type="match status" value="1"/>
</dbReference>
<evidence type="ECO:0000256" key="7">
    <source>
        <dbReference type="ARBA" id="ARBA00023155"/>
    </source>
</evidence>
<evidence type="ECO:0000259" key="12">
    <source>
        <dbReference type="PROSITE" id="PS50071"/>
    </source>
</evidence>
<dbReference type="Proteomes" id="UP000800093">
    <property type="component" value="Unassembled WGS sequence"/>
</dbReference>
<dbReference type="InterPro" id="IPR009057">
    <property type="entry name" value="Homeodomain-like_sf"/>
</dbReference>
<evidence type="ECO:0008006" key="16">
    <source>
        <dbReference type="Google" id="ProtNLM"/>
    </source>
</evidence>
<organism evidence="14 15">
    <name type="scientific">Lojkania enalia</name>
    <dbReference type="NCBI Taxonomy" id="147567"/>
    <lineage>
        <taxon>Eukaryota</taxon>
        <taxon>Fungi</taxon>
        <taxon>Dikarya</taxon>
        <taxon>Ascomycota</taxon>
        <taxon>Pezizomycotina</taxon>
        <taxon>Dothideomycetes</taxon>
        <taxon>Pleosporomycetidae</taxon>
        <taxon>Pleosporales</taxon>
        <taxon>Pleosporales incertae sedis</taxon>
        <taxon>Lojkania</taxon>
    </lineage>
</organism>
<dbReference type="SMART" id="SM00355">
    <property type="entry name" value="ZnF_C2H2"/>
    <property type="match status" value="4"/>
</dbReference>
<evidence type="ECO:0000256" key="4">
    <source>
        <dbReference type="ARBA" id="ARBA00022771"/>
    </source>
</evidence>
<dbReference type="EMBL" id="ML986586">
    <property type="protein sequence ID" value="KAF2268547.1"/>
    <property type="molecule type" value="Genomic_DNA"/>
</dbReference>
<comment type="caution">
    <text evidence="14">The sequence shown here is derived from an EMBL/GenBank/DDBJ whole genome shotgun (WGS) entry which is preliminary data.</text>
</comment>
<evidence type="ECO:0000313" key="15">
    <source>
        <dbReference type="Proteomes" id="UP000800093"/>
    </source>
</evidence>
<feature type="DNA-binding region" description="Homeobox" evidence="10">
    <location>
        <begin position="163"/>
        <end position="225"/>
    </location>
</feature>
<feature type="compositionally biased region" description="Low complexity" evidence="11">
    <location>
        <begin position="317"/>
        <end position="339"/>
    </location>
</feature>